<gene>
    <name evidence="1" type="ORF">LITE_LOCUS23800</name>
</gene>
<evidence type="ECO:0000313" key="2">
    <source>
        <dbReference type="Proteomes" id="UP001154282"/>
    </source>
</evidence>
<proteinExistence type="predicted"/>
<keyword evidence="2" id="KW-1185">Reference proteome</keyword>
<dbReference type="Proteomes" id="UP001154282">
    <property type="component" value="Unassembled WGS sequence"/>
</dbReference>
<accession>A0AAV0LJP0</accession>
<sequence>MEKRDPLFQL</sequence>
<protein>
    <submittedName>
        <fullName evidence="1">Uncharacterized protein</fullName>
    </submittedName>
</protein>
<comment type="caution">
    <text evidence="1">The sequence shown here is derived from an EMBL/GenBank/DDBJ whole genome shotgun (WGS) entry which is preliminary data.</text>
</comment>
<organism evidence="1 2">
    <name type="scientific">Linum tenue</name>
    <dbReference type="NCBI Taxonomy" id="586396"/>
    <lineage>
        <taxon>Eukaryota</taxon>
        <taxon>Viridiplantae</taxon>
        <taxon>Streptophyta</taxon>
        <taxon>Embryophyta</taxon>
        <taxon>Tracheophyta</taxon>
        <taxon>Spermatophyta</taxon>
        <taxon>Magnoliopsida</taxon>
        <taxon>eudicotyledons</taxon>
        <taxon>Gunneridae</taxon>
        <taxon>Pentapetalae</taxon>
        <taxon>rosids</taxon>
        <taxon>fabids</taxon>
        <taxon>Malpighiales</taxon>
        <taxon>Linaceae</taxon>
        <taxon>Linum</taxon>
    </lineage>
</organism>
<evidence type="ECO:0000313" key="1">
    <source>
        <dbReference type="EMBL" id="CAI0433303.1"/>
    </source>
</evidence>
<reference evidence="1" key="1">
    <citation type="submission" date="2022-08" db="EMBL/GenBank/DDBJ databases">
        <authorList>
            <person name="Gutierrez-Valencia J."/>
        </authorList>
    </citation>
    <scope>NUCLEOTIDE SEQUENCE</scope>
</reference>
<name>A0AAV0LJP0_9ROSI</name>
<dbReference type="EMBL" id="CAMGYJ010000006">
    <property type="protein sequence ID" value="CAI0433303.1"/>
    <property type="molecule type" value="Genomic_DNA"/>
</dbReference>